<sequence length="86" mass="9112">MLQHKDLDAALARLKAALSVHPTCVAAHSNLGLALTCLQRAVWTAPISATACHNLGHLLLVCKRPASAFCRLATAAALRPSQPYTQ</sequence>
<reference evidence="1 2" key="1">
    <citation type="submission" date="2017-07" db="EMBL/GenBank/DDBJ databases">
        <authorList>
            <person name="Talla V."/>
            <person name="Backstrom N."/>
        </authorList>
    </citation>
    <scope>NUCLEOTIDE SEQUENCE [LARGE SCALE GENOMIC DNA]</scope>
</reference>
<organism evidence="1 2">
    <name type="scientific">Leptidea sinapis</name>
    <dbReference type="NCBI Taxonomy" id="189913"/>
    <lineage>
        <taxon>Eukaryota</taxon>
        <taxon>Metazoa</taxon>
        <taxon>Ecdysozoa</taxon>
        <taxon>Arthropoda</taxon>
        <taxon>Hexapoda</taxon>
        <taxon>Insecta</taxon>
        <taxon>Pterygota</taxon>
        <taxon>Neoptera</taxon>
        <taxon>Endopterygota</taxon>
        <taxon>Lepidoptera</taxon>
        <taxon>Glossata</taxon>
        <taxon>Ditrysia</taxon>
        <taxon>Papilionoidea</taxon>
        <taxon>Pieridae</taxon>
        <taxon>Dismorphiinae</taxon>
        <taxon>Leptidea</taxon>
    </lineage>
</organism>
<dbReference type="SUPFAM" id="SSF48452">
    <property type="entry name" value="TPR-like"/>
    <property type="match status" value="1"/>
</dbReference>
<dbReference type="AlphaFoldDB" id="A0A5E4R2S5"/>
<dbReference type="Gene3D" id="1.25.40.10">
    <property type="entry name" value="Tetratricopeptide repeat domain"/>
    <property type="match status" value="1"/>
</dbReference>
<accession>A0A5E4R2S5</accession>
<dbReference type="Proteomes" id="UP000324832">
    <property type="component" value="Unassembled WGS sequence"/>
</dbReference>
<gene>
    <name evidence="1" type="ORF">LSINAPIS_LOCUS14499</name>
</gene>
<proteinExistence type="predicted"/>
<name>A0A5E4R2S5_9NEOP</name>
<evidence type="ECO:0000313" key="2">
    <source>
        <dbReference type="Proteomes" id="UP000324832"/>
    </source>
</evidence>
<dbReference type="EMBL" id="FZQP02006899">
    <property type="protein sequence ID" value="VVD04821.1"/>
    <property type="molecule type" value="Genomic_DNA"/>
</dbReference>
<keyword evidence="2" id="KW-1185">Reference proteome</keyword>
<evidence type="ECO:0000313" key="1">
    <source>
        <dbReference type="EMBL" id="VVD04821.1"/>
    </source>
</evidence>
<dbReference type="InterPro" id="IPR011990">
    <property type="entry name" value="TPR-like_helical_dom_sf"/>
</dbReference>
<protein>
    <submittedName>
        <fullName evidence="1">Uncharacterized protein</fullName>
    </submittedName>
</protein>